<dbReference type="OrthoDB" id="5988259at2759"/>
<keyword evidence="3" id="KW-1185">Reference proteome</keyword>
<feature type="region of interest" description="Disordered" evidence="1">
    <location>
        <begin position="96"/>
        <end position="115"/>
    </location>
</feature>
<dbReference type="Proteomes" id="UP001152795">
    <property type="component" value="Unassembled WGS sequence"/>
</dbReference>
<protein>
    <submittedName>
        <fullName evidence="2">Uncharacterized protein</fullName>
    </submittedName>
</protein>
<proteinExistence type="predicted"/>
<evidence type="ECO:0000256" key="1">
    <source>
        <dbReference type="SAM" id="MobiDB-lite"/>
    </source>
</evidence>
<dbReference type="AlphaFoldDB" id="A0A6S7LGR9"/>
<sequence length="553" mass="62830">EPSGKSSLKFGIKDYKYYGVDKFSDDFSECKTGALFEKQWKSSTSPPTPEMLKVQSPGLITSAPSTSSLTSHGETAKTSKRGKLSKRKLNYNNETKMEELVSPQKKKIRPRTEDSELDSHRLGMFNLRWSTFKEPPEKWLDRPIDDDHVEDLVAVLRDNPCAMVNNQLWLGICQIPRDGIKEAADVKGCEITIIGGLHRKKAYKKASLFSKEHENKLAKVGIQLYDHKLTDGQIKRLAALHNMTNIGSKRTTWVERVHACRRWRFQMEGKDMDVDEVPQSSLQWRTDCQEMFVEPMKNVNVLESTLQTALLPRTVFNLWQEAAKMFDEGKLAGQNIQKRSSAKKPELTQNQLGMPLQGLDDNTKQVVLQRLTTGECSLKELHATCSSIKKKKKIQIAFCQHVGETSWEAVVARFPNHTSEMKLASFTDVRFSRGPLPEVLVKFFNRAIMWEKEQQHPCVAISGEREDIQLIEGKAGEIGILSAQAIRNLSEAMLKTLITNFKGFELSILELRKKCDIDELETAFMKIHSLNVETMAYYNLALVMNGDLSSEDL</sequence>
<evidence type="ECO:0000313" key="3">
    <source>
        <dbReference type="Proteomes" id="UP001152795"/>
    </source>
</evidence>
<feature type="compositionally biased region" description="Polar residues" evidence="1">
    <location>
        <begin position="58"/>
        <end position="73"/>
    </location>
</feature>
<feature type="non-terminal residue" evidence="2">
    <location>
        <position position="1"/>
    </location>
</feature>
<organism evidence="2 3">
    <name type="scientific">Paramuricea clavata</name>
    <name type="common">Red gorgonian</name>
    <name type="synonym">Violescent sea-whip</name>
    <dbReference type="NCBI Taxonomy" id="317549"/>
    <lineage>
        <taxon>Eukaryota</taxon>
        <taxon>Metazoa</taxon>
        <taxon>Cnidaria</taxon>
        <taxon>Anthozoa</taxon>
        <taxon>Octocorallia</taxon>
        <taxon>Malacalcyonacea</taxon>
        <taxon>Plexauridae</taxon>
        <taxon>Paramuricea</taxon>
    </lineage>
</organism>
<accession>A0A6S7LGR9</accession>
<feature type="non-terminal residue" evidence="2">
    <location>
        <position position="553"/>
    </location>
</feature>
<dbReference type="EMBL" id="CACRXK020022823">
    <property type="protein sequence ID" value="CAB4037193.1"/>
    <property type="molecule type" value="Genomic_DNA"/>
</dbReference>
<name>A0A6S7LGR9_PARCT</name>
<reference evidence="2" key="1">
    <citation type="submission" date="2020-04" db="EMBL/GenBank/DDBJ databases">
        <authorList>
            <person name="Alioto T."/>
            <person name="Alioto T."/>
            <person name="Gomez Garrido J."/>
        </authorList>
    </citation>
    <scope>NUCLEOTIDE SEQUENCE</scope>
    <source>
        <strain evidence="2">A484AB</strain>
    </source>
</reference>
<feature type="compositionally biased region" description="Basic residues" evidence="1">
    <location>
        <begin position="78"/>
        <end position="87"/>
    </location>
</feature>
<feature type="region of interest" description="Disordered" evidence="1">
    <location>
        <begin position="39"/>
        <end position="87"/>
    </location>
</feature>
<gene>
    <name evidence="2" type="ORF">PACLA_8A055041</name>
</gene>
<comment type="caution">
    <text evidence="2">The sequence shown here is derived from an EMBL/GenBank/DDBJ whole genome shotgun (WGS) entry which is preliminary data.</text>
</comment>
<evidence type="ECO:0000313" key="2">
    <source>
        <dbReference type="EMBL" id="CAB4037193.1"/>
    </source>
</evidence>